<accession>A0ABT2BGN0</accession>
<dbReference type="InterPro" id="IPR021243">
    <property type="entry name" value="DUF2804"/>
</dbReference>
<name>A0ABT2BGN0_9BURK</name>
<evidence type="ECO:0000313" key="2">
    <source>
        <dbReference type="Proteomes" id="UP001205861"/>
    </source>
</evidence>
<proteinExistence type="predicted"/>
<comment type="caution">
    <text evidence="1">The sequence shown here is derived from an EMBL/GenBank/DDBJ whole genome shotgun (WGS) entry which is preliminary data.</text>
</comment>
<dbReference type="EMBL" id="JANUGV010000001">
    <property type="protein sequence ID" value="MCS0607591.1"/>
    <property type="molecule type" value="Genomic_DNA"/>
</dbReference>
<sequence length="324" mass="34543">MMLPAAPLHAVGADGQPRLGRYAGLAESFGWDALAEPFRRSAPWRRLHHKRWHFVGIVTDEVYCATAVVHVGWGSSAFGYVFERATGRDLACFSSVGLPGMGARVGANARAPGSYRSFSEHIDILPAGSGDWMLGLSARGLRIDAAYGGAAGHLLAIGPAAGGSVHATQKSGAMTVAGVAVAGGRRFVLDDGVAIMDYSNGLLGRSTGWRWLSAHGPDVGINLQQGYFGGAENALWLDGQLLPLGEARFDMTPQGLCVRTADGLVELHFTPDGERRDDKQLLVASSRLRQQIGVFDGWVRAAPDAAPRAVRRLAGMVEQHHARW</sequence>
<evidence type="ECO:0000313" key="1">
    <source>
        <dbReference type="EMBL" id="MCS0607591.1"/>
    </source>
</evidence>
<gene>
    <name evidence="1" type="ORF">NX773_05370</name>
</gene>
<dbReference type="PANTHER" id="PTHR35868:SF4">
    <property type="entry name" value="DUF2804 DOMAIN-CONTAINING PROTEIN"/>
    <property type="match status" value="1"/>
</dbReference>
<dbReference type="Pfam" id="PF10974">
    <property type="entry name" value="DUF2804"/>
    <property type="match status" value="1"/>
</dbReference>
<keyword evidence="2" id="KW-1185">Reference proteome</keyword>
<dbReference type="Proteomes" id="UP001205861">
    <property type="component" value="Unassembled WGS sequence"/>
</dbReference>
<dbReference type="RefSeq" id="WP_258855298.1">
    <property type="nucleotide sequence ID" value="NZ_JANUGV010000001.1"/>
</dbReference>
<reference evidence="1 2" key="1">
    <citation type="submission" date="2022-08" db="EMBL/GenBank/DDBJ databases">
        <title>Reclassification of Massilia species as members of the genera Telluria, Duganella, Pseudoduganella, Mokoshia gen. nov. and Zemynaea gen. nov. using orthogonal and non-orthogonal genome-based approaches.</title>
        <authorList>
            <person name="Bowman J.P."/>
        </authorList>
    </citation>
    <scope>NUCLEOTIDE SEQUENCE [LARGE SCALE GENOMIC DNA]</scope>
    <source>
        <strain evidence="1 2">JCM 31607</strain>
    </source>
</reference>
<dbReference type="PANTHER" id="PTHR35868">
    <property type="entry name" value="DUF2804 DOMAIN-CONTAINING PROTEIN-RELATED"/>
    <property type="match status" value="1"/>
</dbReference>
<protein>
    <submittedName>
        <fullName evidence="1">DUF2804 domain-containing protein</fullName>
    </submittedName>
</protein>
<organism evidence="1 2">
    <name type="scientific">Massilia solisilvae</name>
    <dbReference type="NCBI Taxonomy" id="1811225"/>
    <lineage>
        <taxon>Bacteria</taxon>
        <taxon>Pseudomonadati</taxon>
        <taxon>Pseudomonadota</taxon>
        <taxon>Betaproteobacteria</taxon>
        <taxon>Burkholderiales</taxon>
        <taxon>Oxalobacteraceae</taxon>
        <taxon>Telluria group</taxon>
        <taxon>Massilia</taxon>
    </lineage>
</organism>